<protein>
    <submittedName>
        <fullName evidence="2 4">Uncharacterized protein</fullName>
    </submittedName>
</protein>
<name>A0A183DRM0_9BILA</name>
<reference evidence="4" key="1">
    <citation type="submission" date="2016-06" db="UniProtKB">
        <authorList>
            <consortium name="WormBaseParasite"/>
        </authorList>
    </citation>
    <scope>IDENTIFICATION</scope>
</reference>
<sequence length="92" mass="10031">MECSSMYLDSASNGFYYQLEGNQGWRKKANTDGNPIGTHRHYHSVPFVHGQTPTVAAAAAVAAAAPLISHQQKAARSQKPMNTNPPQRLHCL</sequence>
<gene>
    <name evidence="2" type="ORF">GPUH_LOCUS11361</name>
</gene>
<evidence type="ECO:0000256" key="1">
    <source>
        <dbReference type="SAM" id="MobiDB-lite"/>
    </source>
</evidence>
<dbReference type="AlphaFoldDB" id="A0A183DRM0"/>
<accession>A0A183DRM0</accession>
<dbReference type="OrthoDB" id="5864622at2759"/>
<evidence type="ECO:0000313" key="4">
    <source>
        <dbReference type="WBParaSite" id="GPUH_0001137401-mRNA-1"/>
    </source>
</evidence>
<feature type="compositionally biased region" description="Polar residues" evidence="1">
    <location>
        <begin position="71"/>
        <end position="86"/>
    </location>
</feature>
<evidence type="ECO:0000313" key="2">
    <source>
        <dbReference type="EMBL" id="VDN18676.1"/>
    </source>
</evidence>
<keyword evidence="3" id="KW-1185">Reference proteome</keyword>
<organism evidence="4">
    <name type="scientific">Gongylonema pulchrum</name>
    <dbReference type="NCBI Taxonomy" id="637853"/>
    <lineage>
        <taxon>Eukaryota</taxon>
        <taxon>Metazoa</taxon>
        <taxon>Ecdysozoa</taxon>
        <taxon>Nematoda</taxon>
        <taxon>Chromadorea</taxon>
        <taxon>Rhabditida</taxon>
        <taxon>Spirurina</taxon>
        <taxon>Spiruromorpha</taxon>
        <taxon>Spiruroidea</taxon>
        <taxon>Gongylonematidae</taxon>
        <taxon>Gongylonema</taxon>
    </lineage>
</organism>
<feature type="region of interest" description="Disordered" evidence="1">
    <location>
        <begin position="71"/>
        <end position="92"/>
    </location>
</feature>
<reference evidence="2 3" key="2">
    <citation type="submission" date="2018-11" db="EMBL/GenBank/DDBJ databases">
        <authorList>
            <consortium name="Pathogen Informatics"/>
        </authorList>
    </citation>
    <scope>NUCLEOTIDE SEQUENCE [LARGE SCALE GENOMIC DNA]</scope>
</reference>
<proteinExistence type="predicted"/>
<evidence type="ECO:0000313" key="3">
    <source>
        <dbReference type="Proteomes" id="UP000271098"/>
    </source>
</evidence>
<dbReference type="Proteomes" id="UP000271098">
    <property type="component" value="Unassembled WGS sequence"/>
</dbReference>
<dbReference type="EMBL" id="UYRT01078508">
    <property type="protein sequence ID" value="VDN18676.1"/>
    <property type="molecule type" value="Genomic_DNA"/>
</dbReference>
<dbReference type="WBParaSite" id="GPUH_0001137401-mRNA-1">
    <property type="protein sequence ID" value="GPUH_0001137401-mRNA-1"/>
    <property type="gene ID" value="GPUH_0001137401"/>
</dbReference>